<keyword evidence="4 8" id="KW-0133">Cell shape</keyword>
<dbReference type="PANTHER" id="PTHR47019:SF1">
    <property type="entry name" value="LIPID II FLIPPASE MURJ"/>
    <property type="match status" value="1"/>
</dbReference>
<dbReference type="EMBL" id="JBGMEF010000018">
    <property type="protein sequence ID" value="MFO3667201.1"/>
    <property type="molecule type" value="Genomic_DNA"/>
</dbReference>
<dbReference type="InterPro" id="IPR051050">
    <property type="entry name" value="Lipid_II_flippase_MurJ/MviN"/>
</dbReference>
<dbReference type="Pfam" id="PF03023">
    <property type="entry name" value="MurJ"/>
    <property type="match status" value="1"/>
</dbReference>
<evidence type="ECO:0000256" key="1">
    <source>
        <dbReference type="ARBA" id="ARBA00004651"/>
    </source>
</evidence>
<evidence type="ECO:0000256" key="8">
    <source>
        <dbReference type="HAMAP-Rule" id="MF_02078"/>
    </source>
</evidence>
<comment type="similarity">
    <text evidence="8 9">Belongs to the MurJ/MviN family.</text>
</comment>
<dbReference type="HAMAP" id="MF_02078">
    <property type="entry name" value="MurJ_MviN"/>
    <property type="match status" value="1"/>
</dbReference>
<dbReference type="PIRSF" id="PIRSF002869">
    <property type="entry name" value="MviN"/>
    <property type="match status" value="1"/>
</dbReference>
<feature type="transmembrane region" description="Helical" evidence="8">
    <location>
        <begin position="343"/>
        <end position="364"/>
    </location>
</feature>
<comment type="pathway">
    <text evidence="8">Cell wall biogenesis; peptidoglycan biosynthesis.</text>
</comment>
<feature type="transmembrane region" description="Helical" evidence="8">
    <location>
        <begin position="48"/>
        <end position="66"/>
    </location>
</feature>
<keyword evidence="5 8" id="KW-0573">Peptidoglycan synthesis</keyword>
<organism evidence="10 11">
    <name type="scientific">Anaerococcus kampingae</name>
    <dbReference type="NCBI Taxonomy" id="3115614"/>
    <lineage>
        <taxon>Bacteria</taxon>
        <taxon>Bacillati</taxon>
        <taxon>Bacillota</taxon>
        <taxon>Tissierellia</taxon>
        <taxon>Tissierellales</taxon>
        <taxon>Peptoniphilaceae</taxon>
        <taxon>Anaerococcus</taxon>
    </lineage>
</organism>
<evidence type="ECO:0000256" key="7">
    <source>
        <dbReference type="ARBA" id="ARBA00023136"/>
    </source>
</evidence>
<sequence length="513" mass="56424">MGKMTVIIMILTVITKIFGFVRESVMAAVIGAGEIKSIYVTATTIPDIMMYTVVAGIVSAYIPIYTKVKNDRGDEKADLFTSNLINVLMACGIIVFVLIVLFAGSIAKIFSPKLSGSSLEMAISWTRIMSVSIFTFLYSSVMRGYLNAKGNFIDPVISGLILNVIIISSTIMTGTFNNPYILIIGSLIANVLQFIRFPFASRKKGFKYSLKINFADPDINRMILIMIPIIISSAANKISLLVDKSMASAYVGIDGVAKVFYTENMLDFIVEVITLTIATITFPEIANFAHSKKLDKMKEKLSSSAILTMALVIPATFGLMALANPIIKLAYERHAFTSLDTSIVSSLIVSYGPYIIFISFMRILSNAFYAIGDSKSPLIIILIQQVINFVLNIILVKQYGIDGLAYATSISTAVASIIISVVYYIKFDKFDYKESLSSMLKIVLSSFLMAAIAYSLHYKLMAGLNLVISLAISIIIPGIIYLILIYFANIREIQKFINTAKTKVGFGRRNNEG</sequence>
<keyword evidence="8 9" id="KW-0813">Transport</keyword>
<dbReference type="CDD" id="cd13123">
    <property type="entry name" value="MATE_MurJ_like"/>
    <property type="match status" value="1"/>
</dbReference>
<keyword evidence="7 8" id="KW-0472">Membrane</keyword>
<evidence type="ECO:0000256" key="9">
    <source>
        <dbReference type="PIRNR" id="PIRNR002869"/>
    </source>
</evidence>
<reference evidence="10 11" key="1">
    <citation type="journal article" date="2025" name="Anaerobe">
        <title>Description of Anaerococcus kampingiae sp. nov., Anaerococcus groningensis sp. nov., Anaerococcus martiniensis sp. nov., and Anaerococcus cruorum sp. nov., isolated from human clinical specimens.</title>
        <authorList>
            <person name="Boiten K.E."/>
            <person name="Meijer J."/>
            <person name="van Wezel E.M."/>
            <person name="Veloo A.C.M."/>
        </authorList>
    </citation>
    <scope>NUCLEOTIDE SEQUENCE [LARGE SCALE GENOMIC DNA]</scope>
    <source>
        <strain evidence="10 11">ENR0874</strain>
    </source>
</reference>
<comment type="caution">
    <text evidence="10">The sequence shown here is derived from an EMBL/GenBank/DDBJ whole genome shotgun (WGS) entry which is preliminary data.</text>
</comment>
<keyword evidence="3 8" id="KW-0812">Transmembrane</keyword>
<feature type="transmembrane region" description="Helical" evidence="8">
    <location>
        <begin position="436"/>
        <end position="456"/>
    </location>
</feature>
<gene>
    <name evidence="8 10" type="primary">murJ</name>
    <name evidence="10" type="ORF">ACCQ42_05390</name>
</gene>
<comment type="function">
    <text evidence="8 9">Involved in peptidoglycan biosynthesis. Transports lipid-linked peptidoglycan precursors from the inner to the outer leaflet of the cytoplasmic membrane.</text>
</comment>
<feature type="transmembrane region" description="Helical" evidence="8">
    <location>
        <begin position="301"/>
        <end position="323"/>
    </location>
</feature>
<comment type="subcellular location">
    <subcellularLocation>
        <location evidence="1 8">Cell membrane</location>
        <topology evidence="1 8">Multi-pass membrane protein</topology>
    </subcellularLocation>
</comment>
<feature type="transmembrane region" description="Helical" evidence="8">
    <location>
        <begin position="219"/>
        <end position="238"/>
    </location>
</feature>
<dbReference type="PANTHER" id="PTHR47019">
    <property type="entry name" value="LIPID II FLIPPASE MURJ"/>
    <property type="match status" value="1"/>
</dbReference>
<feature type="transmembrane region" description="Helical" evidence="8">
    <location>
        <begin position="122"/>
        <end position="140"/>
    </location>
</feature>
<keyword evidence="2 8" id="KW-1003">Cell membrane</keyword>
<evidence type="ECO:0000256" key="4">
    <source>
        <dbReference type="ARBA" id="ARBA00022960"/>
    </source>
</evidence>
<keyword evidence="8 9" id="KW-0961">Cell wall biogenesis/degradation</keyword>
<dbReference type="NCBIfam" id="TIGR01695">
    <property type="entry name" value="murJ_mviN"/>
    <property type="match status" value="1"/>
</dbReference>
<feature type="transmembrane region" description="Helical" evidence="8">
    <location>
        <begin position="180"/>
        <end position="199"/>
    </location>
</feature>
<feature type="transmembrane region" description="Helical" evidence="8">
    <location>
        <begin position="152"/>
        <end position="174"/>
    </location>
</feature>
<feature type="transmembrane region" description="Helical" evidence="8">
    <location>
        <begin position="376"/>
        <end position="397"/>
    </location>
</feature>
<evidence type="ECO:0000256" key="3">
    <source>
        <dbReference type="ARBA" id="ARBA00022692"/>
    </source>
</evidence>
<feature type="transmembrane region" description="Helical" evidence="8">
    <location>
        <begin position="403"/>
        <end position="424"/>
    </location>
</feature>
<evidence type="ECO:0000256" key="2">
    <source>
        <dbReference type="ARBA" id="ARBA00022475"/>
    </source>
</evidence>
<name>A0ABW9MEE3_9FIRM</name>
<protein>
    <recommendedName>
        <fullName evidence="8">Probable lipid II flippase MurJ</fullName>
    </recommendedName>
</protein>
<feature type="transmembrane region" description="Helical" evidence="8">
    <location>
        <begin position="87"/>
        <end position="110"/>
    </location>
</feature>
<evidence type="ECO:0000313" key="11">
    <source>
        <dbReference type="Proteomes" id="UP001637994"/>
    </source>
</evidence>
<evidence type="ECO:0000256" key="5">
    <source>
        <dbReference type="ARBA" id="ARBA00022984"/>
    </source>
</evidence>
<keyword evidence="11" id="KW-1185">Reference proteome</keyword>
<dbReference type="InterPro" id="IPR004268">
    <property type="entry name" value="MurJ"/>
</dbReference>
<evidence type="ECO:0000313" key="10">
    <source>
        <dbReference type="EMBL" id="MFO3667201.1"/>
    </source>
</evidence>
<feature type="transmembrane region" description="Helical" evidence="8">
    <location>
        <begin position="462"/>
        <end position="487"/>
    </location>
</feature>
<feature type="transmembrane region" description="Helical" evidence="8">
    <location>
        <begin position="268"/>
        <end position="289"/>
    </location>
</feature>
<accession>A0ABW9MEE3</accession>
<dbReference type="RefSeq" id="WP_410035576.1">
    <property type="nucleotide sequence ID" value="NZ_JBGMEF010000018.1"/>
</dbReference>
<evidence type="ECO:0000256" key="6">
    <source>
        <dbReference type="ARBA" id="ARBA00022989"/>
    </source>
</evidence>
<dbReference type="PRINTS" id="PR01806">
    <property type="entry name" value="VIRFACTRMVIN"/>
</dbReference>
<dbReference type="Proteomes" id="UP001637994">
    <property type="component" value="Unassembled WGS sequence"/>
</dbReference>
<proteinExistence type="inferred from homology"/>
<keyword evidence="6 8" id="KW-1133">Transmembrane helix</keyword>